<dbReference type="InterPro" id="IPR015854">
    <property type="entry name" value="ABC_transpr_LolD-like"/>
</dbReference>
<dbReference type="InterPro" id="IPR003593">
    <property type="entry name" value="AAA+_ATPase"/>
</dbReference>
<dbReference type="AlphaFoldDB" id="A0A3Q9VA48"/>
<dbReference type="EMBL" id="CP033058">
    <property type="protein sequence ID" value="AZZ65458.1"/>
    <property type="molecule type" value="Genomic_DNA"/>
</dbReference>
<protein>
    <submittedName>
        <fullName evidence="4">ATP-binding cassette domain-containing protein</fullName>
    </submittedName>
</protein>
<name>A0A3Q9VA48_9BACT</name>
<dbReference type="KEGG" id="mphc:DMC14_001480"/>
<dbReference type="GO" id="GO:0022857">
    <property type="term" value="F:transmembrane transporter activity"/>
    <property type="evidence" value="ECO:0007669"/>
    <property type="project" value="TreeGrafter"/>
</dbReference>
<dbReference type="PROSITE" id="PS50893">
    <property type="entry name" value="ABC_TRANSPORTER_2"/>
    <property type="match status" value="1"/>
</dbReference>
<reference evidence="4" key="1">
    <citation type="submission" date="2019-03" db="EMBL/GenBank/DDBJ databases">
        <title>Draft Sequence and Annotation of the Mycoplasma phocicerebrale Strain 1049T Genome.</title>
        <authorList>
            <person name="Frasca S.Jr."/>
            <person name="Kutish G.F."/>
            <person name="Castellanos Gell J."/>
            <person name="Michaels D.L."/>
            <person name="Brown D.R."/>
        </authorList>
    </citation>
    <scope>NUCLEOTIDE SEQUENCE</scope>
    <source>
        <strain evidence="4">1049</strain>
    </source>
</reference>
<keyword evidence="1" id="KW-0547">Nucleotide-binding</keyword>
<dbReference type="Gene3D" id="3.40.50.300">
    <property type="entry name" value="P-loop containing nucleotide triphosphate hydrolases"/>
    <property type="match status" value="1"/>
</dbReference>
<dbReference type="InterPro" id="IPR027417">
    <property type="entry name" value="P-loop_NTPase"/>
</dbReference>
<accession>A0A3Q9VA48</accession>
<dbReference type="SMART" id="SM00382">
    <property type="entry name" value="AAA"/>
    <property type="match status" value="1"/>
</dbReference>
<dbReference type="GO" id="GO:0005886">
    <property type="term" value="C:plasma membrane"/>
    <property type="evidence" value="ECO:0007669"/>
    <property type="project" value="TreeGrafter"/>
</dbReference>
<sequence>MTKIDFNNYTAKYKKDNKTILDNINISISKGEMIAIIGKSGAGKTTIFNALLKQLEIVDGSLLINDKNIKDYSKKQWKNIIKKVGYLSQEPNLIEHLNVYENILHFYPKYTNPFFAFLKILRKNQKEEIFNLLEELDLLNKAYTRVSELSGGQKHRVEIAKLLLKDVNLILADEPTSNLDIKTAKDIMSLIKEINWKHKTTILVNIHDLNIIRLFFDRYIFIKDGKLLKSGNPKNLTQKQIEKLYES</sequence>
<evidence type="ECO:0000256" key="2">
    <source>
        <dbReference type="ARBA" id="ARBA00022840"/>
    </source>
</evidence>
<evidence type="ECO:0000256" key="1">
    <source>
        <dbReference type="ARBA" id="ARBA00022741"/>
    </source>
</evidence>
<evidence type="ECO:0000313" key="4">
    <source>
        <dbReference type="EMBL" id="AZZ65458.1"/>
    </source>
</evidence>
<organism evidence="4 5">
    <name type="scientific">Metamycoplasma phocicerebrale</name>
    <dbReference type="NCBI Taxonomy" id="142649"/>
    <lineage>
        <taxon>Bacteria</taxon>
        <taxon>Bacillati</taxon>
        <taxon>Mycoplasmatota</taxon>
        <taxon>Mycoplasmoidales</taxon>
        <taxon>Metamycoplasmataceae</taxon>
        <taxon>Metamycoplasma</taxon>
    </lineage>
</organism>
<dbReference type="GO" id="GO:0005524">
    <property type="term" value="F:ATP binding"/>
    <property type="evidence" value="ECO:0007669"/>
    <property type="project" value="UniProtKB-KW"/>
</dbReference>
<dbReference type="SUPFAM" id="SSF52540">
    <property type="entry name" value="P-loop containing nucleoside triphosphate hydrolases"/>
    <property type="match status" value="1"/>
</dbReference>
<feature type="domain" description="ABC transporter" evidence="3">
    <location>
        <begin position="4"/>
        <end position="247"/>
    </location>
</feature>
<evidence type="ECO:0000259" key="3">
    <source>
        <dbReference type="PROSITE" id="PS50893"/>
    </source>
</evidence>
<dbReference type="RefSeq" id="WP_116171712.1">
    <property type="nucleotide sequence ID" value="NZ_CP033058.2"/>
</dbReference>
<dbReference type="Proteomes" id="UP000256585">
    <property type="component" value="Chromosome"/>
</dbReference>
<keyword evidence="2 4" id="KW-0067">ATP-binding</keyword>
<dbReference type="Pfam" id="PF00005">
    <property type="entry name" value="ABC_tran"/>
    <property type="match status" value="1"/>
</dbReference>
<keyword evidence="5" id="KW-1185">Reference proteome</keyword>
<gene>
    <name evidence="4" type="ORF">DMC14_001480</name>
</gene>
<proteinExistence type="predicted"/>
<evidence type="ECO:0000313" key="5">
    <source>
        <dbReference type="Proteomes" id="UP000256585"/>
    </source>
</evidence>
<dbReference type="PANTHER" id="PTHR24220">
    <property type="entry name" value="IMPORT ATP-BINDING PROTEIN"/>
    <property type="match status" value="1"/>
</dbReference>
<dbReference type="GO" id="GO:0016887">
    <property type="term" value="F:ATP hydrolysis activity"/>
    <property type="evidence" value="ECO:0007669"/>
    <property type="project" value="InterPro"/>
</dbReference>
<dbReference type="InterPro" id="IPR003439">
    <property type="entry name" value="ABC_transporter-like_ATP-bd"/>
</dbReference>
<dbReference type="OrthoDB" id="389713at2"/>